<protein>
    <submittedName>
        <fullName evidence="1">Uncharacterized protein</fullName>
    </submittedName>
</protein>
<reference evidence="1 2" key="2">
    <citation type="submission" date="2020-07" db="EMBL/GenBank/DDBJ databases">
        <title>Genome assembly of wild tea tree DASZ reveals pedigree and selection history of tea varieties.</title>
        <authorList>
            <person name="Zhang W."/>
        </authorList>
    </citation>
    <scope>NUCLEOTIDE SEQUENCE [LARGE SCALE GENOMIC DNA]</scope>
    <source>
        <strain evidence="2">cv. G240</strain>
        <tissue evidence="1">Leaf</tissue>
    </source>
</reference>
<keyword evidence="2" id="KW-1185">Reference proteome</keyword>
<evidence type="ECO:0000313" key="1">
    <source>
        <dbReference type="EMBL" id="KAF5936218.1"/>
    </source>
</evidence>
<dbReference type="EMBL" id="JACBKZ010000013">
    <property type="protein sequence ID" value="KAF5936218.1"/>
    <property type="molecule type" value="Genomic_DNA"/>
</dbReference>
<dbReference type="Proteomes" id="UP000593564">
    <property type="component" value="Unassembled WGS sequence"/>
</dbReference>
<accession>A0A7J7G9W2</accession>
<sequence>MKTFEKIGVDMKGTMDQPGLEISGESVSLLCWKDHQWRICFTTLLERSGLRISGEINGVMDQPGLEISEDLCWNSHYSTGNRD</sequence>
<organism evidence="1 2">
    <name type="scientific">Camellia sinensis</name>
    <name type="common">Tea plant</name>
    <name type="synonym">Thea sinensis</name>
    <dbReference type="NCBI Taxonomy" id="4442"/>
    <lineage>
        <taxon>Eukaryota</taxon>
        <taxon>Viridiplantae</taxon>
        <taxon>Streptophyta</taxon>
        <taxon>Embryophyta</taxon>
        <taxon>Tracheophyta</taxon>
        <taxon>Spermatophyta</taxon>
        <taxon>Magnoliopsida</taxon>
        <taxon>eudicotyledons</taxon>
        <taxon>Gunneridae</taxon>
        <taxon>Pentapetalae</taxon>
        <taxon>asterids</taxon>
        <taxon>Ericales</taxon>
        <taxon>Theaceae</taxon>
        <taxon>Camellia</taxon>
    </lineage>
</organism>
<name>A0A7J7G9W2_CAMSI</name>
<reference evidence="2" key="1">
    <citation type="journal article" date="2020" name="Nat. Commun.">
        <title>Genome assembly of wild tea tree DASZ reveals pedigree and selection history of tea varieties.</title>
        <authorList>
            <person name="Zhang W."/>
            <person name="Zhang Y."/>
            <person name="Qiu H."/>
            <person name="Guo Y."/>
            <person name="Wan H."/>
            <person name="Zhang X."/>
            <person name="Scossa F."/>
            <person name="Alseekh S."/>
            <person name="Zhang Q."/>
            <person name="Wang P."/>
            <person name="Xu L."/>
            <person name="Schmidt M.H."/>
            <person name="Jia X."/>
            <person name="Li D."/>
            <person name="Zhu A."/>
            <person name="Guo F."/>
            <person name="Chen W."/>
            <person name="Ni D."/>
            <person name="Usadel B."/>
            <person name="Fernie A.R."/>
            <person name="Wen W."/>
        </authorList>
    </citation>
    <scope>NUCLEOTIDE SEQUENCE [LARGE SCALE GENOMIC DNA]</scope>
    <source>
        <strain evidence="2">cv. G240</strain>
    </source>
</reference>
<comment type="caution">
    <text evidence="1">The sequence shown here is derived from an EMBL/GenBank/DDBJ whole genome shotgun (WGS) entry which is preliminary data.</text>
</comment>
<gene>
    <name evidence="1" type="ORF">HYC85_027347</name>
</gene>
<evidence type="ECO:0000313" key="2">
    <source>
        <dbReference type="Proteomes" id="UP000593564"/>
    </source>
</evidence>
<proteinExistence type="predicted"/>
<dbReference type="AlphaFoldDB" id="A0A7J7G9W2"/>